<name>A0A1L5F6L9_CLOKL</name>
<keyword evidence="4 7" id="KW-1133">Transmembrane helix</keyword>
<feature type="transmembrane region" description="Helical" evidence="7">
    <location>
        <begin position="193"/>
        <end position="212"/>
    </location>
</feature>
<comment type="subcellular location">
    <subcellularLocation>
        <location evidence="1">Cell membrane</location>
        <topology evidence="1">Multi-pass membrane protein</topology>
    </subcellularLocation>
</comment>
<dbReference type="OrthoDB" id="9813917at2"/>
<proteinExistence type="inferred from homology"/>
<feature type="transmembrane region" description="Helical" evidence="7">
    <location>
        <begin position="165"/>
        <end position="187"/>
    </location>
</feature>
<keyword evidence="3 7" id="KW-0812">Transmembrane</keyword>
<dbReference type="GO" id="GO:0005886">
    <property type="term" value="C:plasma membrane"/>
    <property type="evidence" value="ECO:0007669"/>
    <property type="project" value="UniProtKB-SubCell"/>
</dbReference>
<dbReference type="Proteomes" id="UP000184604">
    <property type="component" value="Chromosome"/>
</dbReference>
<feature type="domain" description="Threonine/serine exporter-like N-terminal" evidence="8">
    <location>
        <begin position="9"/>
        <end position="248"/>
    </location>
</feature>
<dbReference type="EMBL" id="CP018335">
    <property type="protein sequence ID" value="APM38661.1"/>
    <property type="molecule type" value="Genomic_DNA"/>
</dbReference>
<sequence length="256" mass="27980">MNVDKIVHMAAYAGKIMLESGAEIYRVEETITRIGNSYSIFSIDAFVTLNVIIVSASDECGQTISVIKRVRHRTLDLEKISRVNNLSRNIKKNNYSLYRVEIKLNKIESSSPYNLKITLLFSGLATTFFCFAFGGNIKDSIVAFFIGLLINLTSRSLNFLRANEFFINTLCGSIAALIALISIKYNIGSNRDTIIISSIMLLVPGLSITNAIRDTIAGDLISGISRGIEAFLVAVAIAIGTGVVLKLWFVIGGIAL</sequence>
<dbReference type="PANTHER" id="PTHR34390:SF2">
    <property type="entry name" value="SUCCINATE TRANSPORTER SUBUNIT YJJP-RELATED"/>
    <property type="match status" value="1"/>
</dbReference>
<evidence type="ECO:0000256" key="2">
    <source>
        <dbReference type="ARBA" id="ARBA00022475"/>
    </source>
</evidence>
<dbReference type="GO" id="GO:0015744">
    <property type="term" value="P:succinate transport"/>
    <property type="evidence" value="ECO:0007669"/>
    <property type="project" value="TreeGrafter"/>
</dbReference>
<dbReference type="PANTHER" id="PTHR34390">
    <property type="entry name" value="UPF0442 PROTEIN YJJB-RELATED"/>
    <property type="match status" value="1"/>
</dbReference>
<reference evidence="9 10" key="1">
    <citation type="submission" date="2016-12" db="EMBL/GenBank/DDBJ databases">
        <title>Complete genome sequence of Clostridium kluyveri JZZ isolated from the pit mud of a Chinese flavor liquor-making factory.</title>
        <authorList>
            <person name="Wang Y."/>
        </authorList>
    </citation>
    <scope>NUCLEOTIDE SEQUENCE [LARGE SCALE GENOMIC DNA]</scope>
    <source>
        <strain evidence="9 10">JZZ</strain>
    </source>
</reference>
<dbReference type="GO" id="GO:0022857">
    <property type="term" value="F:transmembrane transporter activity"/>
    <property type="evidence" value="ECO:0007669"/>
    <property type="project" value="InterPro"/>
</dbReference>
<dbReference type="AlphaFoldDB" id="A0A1L5F6L9"/>
<dbReference type="InterPro" id="IPR010619">
    <property type="entry name" value="ThrE-like_N"/>
</dbReference>
<keyword evidence="2" id="KW-1003">Cell membrane</keyword>
<dbReference type="Pfam" id="PF06738">
    <property type="entry name" value="ThrE"/>
    <property type="match status" value="1"/>
</dbReference>
<evidence type="ECO:0000256" key="5">
    <source>
        <dbReference type="ARBA" id="ARBA00023136"/>
    </source>
</evidence>
<gene>
    <name evidence="9" type="ORF">BS101_07830</name>
</gene>
<organism evidence="9 10">
    <name type="scientific">Clostridium kluyveri</name>
    <dbReference type="NCBI Taxonomy" id="1534"/>
    <lineage>
        <taxon>Bacteria</taxon>
        <taxon>Bacillati</taxon>
        <taxon>Bacillota</taxon>
        <taxon>Clostridia</taxon>
        <taxon>Eubacteriales</taxon>
        <taxon>Clostridiaceae</taxon>
        <taxon>Clostridium</taxon>
    </lineage>
</organism>
<evidence type="ECO:0000256" key="6">
    <source>
        <dbReference type="ARBA" id="ARBA00034125"/>
    </source>
</evidence>
<keyword evidence="5 7" id="KW-0472">Membrane</keyword>
<evidence type="ECO:0000259" key="8">
    <source>
        <dbReference type="Pfam" id="PF06738"/>
    </source>
</evidence>
<evidence type="ECO:0000313" key="9">
    <source>
        <dbReference type="EMBL" id="APM38661.1"/>
    </source>
</evidence>
<dbReference type="RefSeq" id="WP_073538327.1">
    <property type="nucleotide sequence ID" value="NZ_CP018335.1"/>
</dbReference>
<evidence type="ECO:0000256" key="7">
    <source>
        <dbReference type="SAM" id="Phobius"/>
    </source>
</evidence>
<evidence type="ECO:0000256" key="4">
    <source>
        <dbReference type="ARBA" id="ARBA00022989"/>
    </source>
</evidence>
<comment type="similarity">
    <text evidence="6">Belongs to the ThrE exporter (TC 2.A.79) family.</text>
</comment>
<feature type="transmembrane region" description="Helical" evidence="7">
    <location>
        <begin position="232"/>
        <end position="255"/>
    </location>
</feature>
<evidence type="ECO:0000256" key="3">
    <source>
        <dbReference type="ARBA" id="ARBA00022692"/>
    </source>
</evidence>
<feature type="transmembrane region" description="Helical" evidence="7">
    <location>
        <begin position="140"/>
        <end position="158"/>
    </location>
</feature>
<evidence type="ECO:0000256" key="1">
    <source>
        <dbReference type="ARBA" id="ARBA00004651"/>
    </source>
</evidence>
<protein>
    <recommendedName>
        <fullName evidence="8">Threonine/serine exporter-like N-terminal domain-containing protein</fullName>
    </recommendedName>
</protein>
<accession>A0A1L5F6L9</accession>
<dbReference type="InterPro" id="IPR050539">
    <property type="entry name" value="ThrE_Dicarb/AminoAcid_Exp"/>
</dbReference>
<feature type="transmembrane region" description="Helical" evidence="7">
    <location>
        <begin position="113"/>
        <end position="134"/>
    </location>
</feature>
<evidence type="ECO:0000313" key="10">
    <source>
        <dbReference type="Proteomes" id="UP000184604"/>
    </source>
</evidence>